<organism evidence="1 2">
    <name type="scientific">Izhakiella capsodis</name>
    <dbReference type="NCBI Taxonomy" id="1367852"/>
    <lineage>
        <taxon>Bacteria</taxon>
        <taxon>Pseudomonadati</taxon>
        <taxon>Pseudomonadota</taxon>
        <taxon>Gammaproteobacteria</taxon>
        <taxon>Enterobacterales</taxon>
        <taxon>Erwiniaceae</taxon>
        <taxon>Izhakiella</taxon>
    </lineage>
</organism>
<dbReference type="STRING" id="1367852.SAMN05216516_111106"/>
<gene>
    <name evidence="1" type="ORF">SAMN05216516_111106</name>
</gene>
<accession>A0A1I5AD53</accession>
<name>A0A1I5AD53_9GAMM</name>
<protein>
    <submittedName>
        <fullName evidence="1">Uncharacterized protein</fullName>
    </submittedName>
</protein>
<dbReference type="Proteomes" id="UP000242222">
    <property type="component" value="Unassembled WGS sequence"/>
</dbReference>
<reference evidence="2" key="1">
    <citation type="submission" date="2016-10" db="EMBL/GenBank/DDBJ databases">
        <authorList>
            <person name="Varghese N."/>
            <person name="Submissions S."/>
        </authorList>
    </citation>
    <scope>NUCLEOTIDE SEQUENCE [LARGE SCALE GENOMIC DNA]</scope>
    <source>
        <strain evidence="2">N6PO6</strain>
    </source>
</reference>
<dbReference type="EMBL" id="FOVC01000011">
    <property type="protein sequence ID" value="SFN60328.1"/>
    <property type="molecule type" value="Genomic_DNA"/>
</dbReference>
<evidence type="ECO:0000313" key="1">
    <source>
        <dbReference type="EMBL" id="SFN60328.1"/>
    </source>
</evidence>
<dbReference type="AlphaFoldDB" id="A0A1I5AD53"/>
<dbReference type="RefSeq" id="WP_092879233.1">
    <property type="nucleotide sequence ID" value="NZ_FOVC01000011.1"/>
</dbReference>
<evidence type="ECO:0000313" key="2">
    <source>
        <dbReference type="Proteomes" id="UP000242222"/>
    </source>
</evidence>
<proteinExistence type="predicted"/>
<keyword evidence="2" id="KW-1185">Reference proteome</keyword>
<sequence length="109" mass="12726">MFTTYKSFVKPIVQGIEKDEGNGLTLDSPFFKEALKSIAAFETEVCMAAFSFFENVMDNGKLIICWIFQRILVFYIYWNIIMLKKLSIAMFLSRHLKIFMAKNYGLRSL</sequence>